<dbReference type="InterPro" id="IPR024747">
    <property type="entry name" value="Pyridox_Oxase-rel"/>
</dbReference>
<feature type="region of interest" description="Disordered" evidence="1">
    <location>
        <begin position="1"/>
        <end position="22"/>
    </location>
</feature>
<evidence type="ECO:0000256" key="1">
    <source>
        <dbReference type="SAM" id="MobiDB-lite"/>
    </source>
</evidence>
<evidence type="ECO:0000313" key="2">
    <source>
        <dbReference type="EMBL" id="EHY90615.1"/>
    </source>
</evidence>
<feature type="region of interest" description="Disordered" evidence="1">
    <location>
        <begin position="208"/>
        <end position="231"/>
    </location>
</feature>
<evidence type="ECO:0000313" key="3">
    <source>
        <dbReference type="Proteomes" id="UP000004705"/>
    </source>
</evidence>
<feature type="compositionally biased region" description="Basic residues" evidence="1">
    <location>
        <begin position="222"/>
        <end position="231"/>
    </location>
</feature>
<dbReference type="Pfam" id="PF12900">
    <property type="entry name" value="Pyridox_ox_2"/>
    <property type="match status" value="1"/>
</dbReference>
<reference evidence="2 3" key="1">
    <citation type="journal article" date="2012" name="Stand. Genomic Sci.">
        <title>Genome sequence of the soil bacterium Saccharomonospora azurea type strain (NA-128(T)).</title>
        <authorList>
            <person name="Klenk H.P."/>
            <person name="Held B."/>
            <person name="Lucas S."/>
            <person name="Lapidus A."/>
            <person name="Copeland A."/>
            <person name="Hammon N."/>
            <person name="Pitluck S."/>
            <person name="Goodwin L.A."/>
            <person name="Han C."/>
            <person name="Tapia R."/>
            <person name="Brambilla E.M."/>
            <person name="Potter G."/>
            <person name="Land M."/>
            <person name="Ivanova N."/>
            <person name="Rohde M."/>
            <person name="Goker M."/>
            <person name="Detter J.C."/>
            <person name="Kyrpides N.C."/>
            <person name="Woyke T."/>
        </authorList>
    </citation>
    <scope>NUCLEOTIDE SEQUENCE [LARGE SCALE GENOMIC DNA]</scope>
    <source>
        <strain evidence="2 3">NA-128</strain>
    </source>
</reference>
<dbReference type="HOGENOM" id="CLU_067890_0_1_11"/>
<name>H8GAF0_9PSEU</name>
<dbReference type="AlphaFoldDB" id="H8GAF0"/>
<keyword evidence="3" id="KW-1185">Reference proteome</keyword>
<proteinExistence type="predicted"/>
<protein>
    <submittedName>
        <fullName evidence="2">Flavin-nucleotide-binding protein</fullName>
    </submittedName>
</protein>
<dbReference type="InterPro" id="IPR012349">
    <property type="entry name" value="Split_barrel_FMN-bd"/>
</dbReference>
<dbReference type="PANTHER" id="PTHR34071:SF2">
    <property type="entry name" value="FLAVIN-NUCLEOTIDE-BINDING PROTEIN"/>
    <property type="match status" value="1"/>
</dbReference>
<sequence length="231" mass="24709">MTTFPTRPPLSSTARTSPTRKPQRYAADREALHAVLDATLVCHVGLLLNGSPLVLPTAHGRDGDTLFLHGSTGSGNVRAAAAGAELCVTATVLDGVVYARSLNDHSMNYRCAVIHGRAALVTGEERKEHALRVLSEHLSPGSWDYARRPNRRELAATHVLALDLDEASVKIRRGDPSLDDADRESHSTWAGVLPVHSVFGAPVPASYVPAGTATPEHVSARVSRRTVRPPS</sequence>
<dbReference type="Proteomes" id="UP000004705">
    <property type="component" value="Chromosome"/>
</dbReference>
<gene>
    <name evidence="2" type="ORF">SacazDRAFT_03755</name>
</gene>
<dbReference type="RefSeq" id="WP_005444107.1">
    <property type="nucleotide sequence ID" value="NZ_CM001466.1"/>
</dbReference>
<dbReference type="Gene3D" id="2.30.110.10">
    <property type="entry name" value="Electron Transport, Fmn-binding Protein, Chain A"/>
    <property type="match status" value="1"/>
</dbReference>
<organism evidence="2 3">
    <name type="scientific">Saccharomonospora azurea NA-128</name>
    <dbReference type="NCBI Taxonomy" id="882081"/>
    <lineage>
        <taxon>Bacteria</taxon>
        <taxon>Bacillati</taxon>
        <taxon>Actinomycetota</taxon>
        <taxon>Actinomycetes</taxon>
        <taxon>Pseudonocardiales</taxon>
        <taxon>Pseudonocardiaceae</taxon>
        <taxon>Saccharomonospora</taxon>
    </lineage>
</organism>
<accession>H8GAF0</accession>
<dbReference type="OrthoDB" id="116031at2"/>
<feature type="compositionally biased region" description="Polar residues" evidence="1">
    <location>
        <begin position="1"/>
        <end position="20"/>
    </location>
</feature>
<dbReference type="EMBL" id="CM001466">
    <property type="protein sequence ID" value="EHY90615.1"/>
    <property type="molecule type" value="Genomic_DNA"/>
</dbReference>
<dbReference type="PANTHER" id="PTHR34071">
    <property type="entry name" value="5-NITROIMIDAZOLE ANTIBIOTICS RESISTANCE PROTEIN, NIMA-FAMILY-RELATED PROTEIN-RELATED"/>
    <property type="match status" value="1"/>
</dbReference>
<dbReference type="SUPFAM" id="SSF50475">
    <property type="entry name" value="FMN-binding split barrel"/>
    <property type="match status" value="1"/>
</dbReference>